<name>A0A9P6QGX9_9FUNG</name>
<dbReference type="OrthoDB" id="5540378at2759"/>
<dbReference type="GO" id="GO:0000329">
    <property type="term" value="C:fungal-type vacuole membrane"/>
    <property type="evidence" value="ECO:0007669"/>
    <property type="project" value="InterPro"/>
</dbReference>
<sequence>MSSSSSSNNKTAKLGSFLAVAGVAGLAMLGTSLAPSADAAVSFGAVNDSPGSILLGGLSSMVPKPVSMLDKYLVPGLLNFTGVSVAITKPTQVVVGVNGTLMNPFGPVQLPLGNVGLRVWLDDMSLANITTSDMTLAAGNGPLNVTATIDVADGNTNPLIKASINNLVTGFFGGATPNGPSPKLVIGDISLGGTSLDMEPLVIPTQIKPMGPILPSDVTAVATEPPVFGFGGMINPLVNWTMPTLNKVTVKAVTGAQLTAGVGFSWENPLNVALDIPYVSIDIGLNGTRVVTVGIQDLHLASGNMTAETFVHLTFNNEPEAAVQLGALVGDFLSGTVNQIVNIGNFSFGTPDNTTATGILLNSLLGGLDINLPLLNVSTVAIEQMILGSLQGQLPIDLGNLGSGTGPSLMSYLKSLAISTSPGHTLLVSPKIQIPLPFELDLNIPYFALDINLDYNLLGQLFLADLVGTGSGLVDISVGVGLVFKEPSPEIPPLVAKVVSGITTGSGLDVLAGVSNLAIGVSPADAINTLNNLNFAVPISSVITGSISTGNLFQDIMAQTDVVIAPNAIQVKVGALAAVTIHEASIAVLPNNLVTIGVNLDMFLGLPVIANIGYFGLKLSLDGSNLAGIDLTTGLNYGGGTVQMNAGVAISVGTGSEISGKVATLVNAVLAQQSVSSTLGVSGIILGDSASDTINALSEVGVSVPLGGLLGGSAPSLPSGFLDGIMAQLGLAVTDLSLATIPNAGLQVGAKASFANPIPVSISVPFIGISGGLDRVDIIDVGVQNLVVMPGPNALEAQVNLNFNNAQDAQIKVATFLGELLGGQLGNTPEALTLHNLRIGVSPSEYFDIFSQVDISLPSKDLINQANVDYLSTKLGLSLGDASNNLLNNLKIGAIAADLNKAPVIELGTSISVSNFSMNAAVDIGYFGIDLALDNHALARVDVPSITISTANNQLTLAVRALVTVQDTPEVQTDIANLFNYFMSDSTTSPVQSLVISRPLLGVSPSDNIQTFSLINYPLGLPPLLLKAKAYVQQLLAGAGGLMNNLSISGLIVDLNNPSTISVQGGLQVKNLTLPADIKISYVGVSLGLDATPVADLTVPSLSFTSADNMLSVDFQALVDVKQGQELSSQVASLVGALLYPGQVAPPTNLVIYDPVFGGDKDHLFHILSQVKFNVALAPYLQQIAAMLNGNSNLLAGLDIGSLIIDLNSPQTIGIDAAISLKNITIPAELKLNYVGINVAIDTVSLAQISVPSFSLKPGNGALEIAAHVDVAIMPSDHLTNAISDLVTGILTNQTTPATNLVLSGAVFGGSPTNVFTILQGIAIPINVAPYINKLPALIGGGGAIGELLSIGELIVDLNSPQSIGIDTSISIKNVNLPAQIKLNYVGANIAIGQVPFVQLGVPKFTMTPNNGNLDIALHADLAIQDSPGLSQTINGLVQVILAGQPVPQTALVISGAAFGGSPSNIFTFLQGVKIPFDISTYLNSILAGMSAPGAPSLLSGIAISDLVVDLNAPQVIGIDASILVKNIALPAQIKLNYVGANVALNAVPLAQIAIPQFTMGPQGADLALRVHVDVELMSSPDLSKAIGELVGGILGDQTLPQTDLIISGAVFGASKTNFFTLLQGVVVPIDVSALIAKLGGAIGGAGSLLDGIGLSGLAINLNQAPTIGIDANIAVRNVSLPAKLNVGYFGLDIGVNNVPLVEVSIPKIQLGSSGSDLTIGTHIDAKLQETDASQTLVAGLVNAIVAGQVPQGNLVISGISFGPSKGNVYTILQGIQIPIPISKILSLVPAAPGATPTSFMDMLLLESADINMKSPPRIGADIAVSILGFQFDAQLLLNYVSISAFLDSTPLATVSVPGISLASGNNQIQLKVNSLIDLASGGEIQAKVAAIAGQIMGGGGSQDVNLVVSKIAFGGSSDNVFHILDKVRVSVPMAPYIQQLAGIIGGITGGAPGAPGAPAFSISKLDVSAPGANDLSIAIAASISGIGSKISVEMPYVGLEISAGGHGFVYPTINNFQLSNGNIALTLDLPFQPAAPQVIASLSTPVSQLMFSTVGTVPGSIVVNSIMFGASPSQAFDIAAKIGLEMQMNSIFQQAQAYINAHNPLHVNDMNTVLTATGIDATIIVPGIPLTVPLKMNFPISLSGYYKGKAFIAIKATSMSLGQSPWALGAVIDTLQPEFSSAINGILPNALQWKNALQDVTLGGVTLGAFTALGGLTITPPEVTLWSPISLPLNELKLHLSPLGMDFVAQFVNRGPMQVDVGSLNVMIKQGPNTDVIEIQNLNGPIHLNNGNQSGGNNALALNGTLRFNFLEFFQIIFAMLNPKDNFQFVFSLRTSSGQPMPWLQDALNGVPAAIFNNLLPILARALQNINFTL</sequence>
<proteinExistence type="predicted"/>
<dbReference type="PANTHER" id="PTHR35895">
    <property type="entry name" value="CHROMOSOME 16, WHOLE GENOME SHOTGUN SEQUENCE"/>
    <property type="match status" value="1"/>
</dbReference>
<dbReference type="InterPro" id="IPR046368">
    <property type="entry name" value="Tag1"/>
</dbReference>
<comment type="caution">
    <text evidence="1">The sequence shown here is derived from an EMBL/GenBank/DDBJ whole genome shotgun (WGS) entry which is preliminary data.</text>
</comment>
<keyword evidence="2" id="KW-1185">Reference proteome</keyword>
<gene>
    <name evidence="1" type="ORF">BG011_000065</name>
</gene>
<organism evidence="1 2">
    <name type="scientific">Mortierella polycephala</name>
    <dbReference type="NCBI Taxonomy" id="41804"/>
    <lineage>
        <taxon>Eukaryota</taxon>
        <taxon>Fungi</taxon>
        <taxon>Fungi incertae sedis</taxon>
        <taxon>Mucoromycota</taxon>
        <taxon>Mortierellomycotina</taxon>
        <taxon>Mortierellomycetes</taxon>
        <taxon>Mortierellales</taxon>
        <taxon>Mortierellaceae</taxon>
        <taxon>Mortierella</taxon>
    </lineage>
</organism>
<protein>
    <submittedName>
        <fullName evidence="1">Uncharacterized protein</fullName>
    </submittedName>
</protein>
<dbReference type="EMBL" id="JAAAJA010000010">
    <property type="protein sequence ID" value="KAG0266926.1"/>
    <property type="molecule type" value="Genomic_DNA"/>
</dbReference>
<reference evidence="1" key="1">
    <citation type="journal article" date="2020" name="Fungal Divers.">
        <title>Resolving the Mortierellaceae phylogeny through synthesis of multi-gene phylogenetics and phylogenomics.</title>
        <authorList>
            <person name="Vandepol N."/>
            <person name="Liber J."/>
            <person name="Desiro A."/>
            <person name="Na H."/>
            <person name="Kennedy M."/>
            <person name="Barry K."/>
            <person name="Grigoriev I.V."/>
            <person name="Miller A.N."/>
            <person name="O'Donnell K."/>
            <person name="Stajich J.E."/>
            <person name="Bonito G."/>
        </authorList>
    </citation>
    <scope>NUCLEOTIDE SEQUENCE</scope>
    <source>
        <strain evidence="1">KOD948</strain>
    </source>
</reference>
<evidence type="ECO:0000313" key="1">
    <source>
        <dbReference type="EMBL" id="KAG0266926.1"/>
    </source>
</evidence>
<evidence type="ECO:0000313" key="2">
    <source>
        <dbReference type="Proteomes" id="UP000726737"/>
    </source>
</evidence>
<dbReference type="Proteomes" id="UP000726737">
    <property type="component" value="Unassembled WGS sequence"/>
</dbReference>
<accession>A0A9P6QGX9</accession>
<dbReference type="PANTHER" id="PTHR35895:SF1">
    <property type="entry name" value="LIPID-BINDING SERUM GLYCOPROTEIN C-TERMINAL DOMAIN-CONTAINING PROTEIN"/>
    <property type="match status" value="1"/>
</dbReference>